<accession>A6JW11</accession>
<sequence>MTWVPSRSFRTRVPDSPALSLLSLPPFLATLISPPRLSPSARGLVLSALFLRPQPLSKASKGIGGAGCDRPL</sequence>
<protein>
    <submittedName>
        <fullName evidence="1">RCG23817, isoform CRA_f</fullName>
    </submittedName>
</protein>
<dbReference type="Proteomes" id="UP000234681">
    <property type="component" value="Chromosome 9"/>
</dbReference>
<reference evidence="2" key="1">
    <citation type="submission" date="2005-09" db="EMBL/GenBank/DDBJ databases">
        <authorList>
            <person name="Mural R.J."/>
            <person name="Li P.W."/>
            <person name="Adams M.D."/>
            <person name="Amanatides P.G."/>
            <person name="Baden-Tillson H."/>
            <person name="Barnstead M."/>
            <person name="Chin S.H."/>
            <person name="Dew I."/>
            <person name="Evans C.A."/>
            <person name="Ferriera S."/>
            <person name="Flanigan M."/>
            <person name="Fosler C."/>
            <person name="Glodek A."/>
            <person name="Gu Z."/>
            <person name="Holt R.A."/>
            <person name="Jennings D."/>
            <person name="Kraft C.L."/>
            <person name="Lu F."/>
            <person name="Nguyen T."/>
            <person name="Nusskern D.R."/>
            <person name="Pfannkoch C.M."/>
            <person name="Sitter C."/>
            <person name="Sutton G.G."/>
            <person name="Venter J.C."/>
            <person name="Wang Z."/>
            <person name="Woodage T."/>
            <person name="Zheng X.H."/>
            <person name="Zhong F."/>
        </authorList>
    </citation>
    <scope>NUCLEOTIDE SEQUENCE [LARGE SCALE GENOMIC DNA]</scope>
    <source>
        <strain>BN</strain>
        <strain evidence="2">Sprague-Dawley</strain>
    </source>
</reference>
<dbReference type="AlphaFoldDB" id="A6JW11"/>
<evidence type="ECO:0000313" key="1">
    <source>
        <dbReference type="EMBL" id="EDL75415.1"/>
    </source>
</evidence>
<name>A6JW11_RAT</name>
<organism evidence="1 2">
    <name type="scientific">Rattus norvegicus</name>
    <name type="common">Rat</name>
    <dbReference type="NCBI Taxonomy" id="10116"/>
    <lineage>
        <taxon>Eukaryota</taxon>
        <taxon>Metazoa</taxon>
        <taxon>Chordata</taxon>
        <taxon>Craniata</taxon>
        <taxon>Vertebrata</taxon>
        <taxon>Euteleostomi</taxon>
        <taxon>Mammalia</taxon>
        <taxon>Eutheria</taxon>
        <taxon>Euarchontoglires</taxon>
        <taxon>Glires</taxon>
        <taxon>Rodentia</taxon>
        <taxon>Myomorpha</taxon>
        <taxon>Muroidea</taxon>
        <taxon>Muridae</taxon>
        <taxon>Murinae</taxon>
        <taxon>Rattus</taxon>
    </lineage>
</organism>
<evidence type="ECO:0000313" key="2">
    <source>
        <dbReference type="Proteomes" id="UP000234681"/>
    </source>
</evidence>
<dbReference type="EMBL" id="CH474004">
    <property type="protein sequence ID" value="EDL75415.1"/>
    <property type="molecule type" value="Genomic_DNA"/>
</dbReference>
<gene>
    <name evidence="1" type="ORF">rCG_23817</name>
</gene>
<proteinExistence type="predicted"/>